<evidence type="ECO:0000256" key="4">
    <source>
        <dbReference type="ARBA" id="ARBA00022452"/>
    </source>
</evidence>
<evidence type="ECO:0000256" key="1">
    <source>
        <dbReference type="ARBA" id="ARBA00004442"/>
    </source>
</evidence>
<comment type="caution">
    <text evidence="8">The sequence shown here is derived from an EMBL/GenBank/DDBJ whole genome shotgun (WGS) entry which is preliminary data.</text>
</comment>
<dbReference type="PANTHER" id="PTHR30026">
    <property type="entry name" value="OUTER MEMBRANE PROTEIN TOLC"/>
    <property type="match status" value="1"/>
</dbReference>
<keyword evidence="5" id="KW-0812">Transmembrane</keyword>
<keyword evidence="4" id="KW-1134">Transmembrane beta strand</keyword>
<name>A0A1F5YK39_9BACT</name>
<accession>A0A1F5YK39</accession>
<keyword evidence="3" id="KW-0813">Transport</keyword>
<reference evidence="8 9" key="1">
    <citation type="journal article" date="2016" name="Nat. Commun.">
        <title>Thousands of microbial genomes shed light on interconnected biogeochemical processes in an aquifer system.</title>
        <authorList>
            <person name="Anantharaman K."/>
            <person name="Brown C.T."/>
            <person name="Hug L.A."/>
            <person name="Sharon I."/>
            <person name="Castelle C.J."/>
            <person name="Probst A.J."/>
            <person name="Thomas B.C."/>
            <person name="Singh A."/>
            <person name="Wilkins M.J."/>
            <person name="Karaoz U."/>
            <person name="Brodie E.L."/>
            <person name="Williams K.H."/>
            <person name="Hubbard S.S."/>
            <person name="Banfield J.F."/>
        </authorList>
    </citation>
    <scope>NUCLEOTIDE SEQUENCE [LARGE SCALE GENOMIC DNA]</scope>
</reference>
<evidence type="ECO:0000313" key="8">
    <source>
        <dbReference type="EMBL" id="OGG00337.1"/>
    </source>
</evidence>
<dbReference type="GO" id="GO:0009279">
    <property type="term" value="C:cell outer membrane"/>
    <property type="evidence" value="ECO:0007669"/>
    <property type="project" value="UniProtKB-SubCell"/>
</dbReference>
<dbReference type="EMBL" id="MFIX01000263">
    <property type="protein sequence ID" value="OGG00337.1"/>
    <property type="molecule type" value="Genomic_DNA"/>
</dbReference>
<dbReference type="GO" id="GO:1990281">
    <property type="term" value="C:efflux pump complex"/>
    <property type="evidence" value="ECO:0007669"/>
    <property type="project" value="TreeGrafter"/>
</dbReference>
<evidence type="ECO:0000256" key="2">
    <source>
        <dbReference type="ARBA" id="ARBA00007613"/>
    </source>
</evidence>
<sequence>MIGVGMKFKFLAFGARFLFGLALTVLTVLAPSGLKAQTDTLRITLNQVLEHALSSSPQVLAARKGEEQAGGMELSSLAGFLPHLKVSEVFSRGDDPVFAFATRLRQTRFSAADFDVAKLNSPGDITDYATRVVIEQPIFNAGLSYYGRKQAVAYHDAAGQVSDAVREGTRFNVRLVYYSLILARENLKVLEAALASARSHQHQAQQMLETGLVTRADELKASVRVSELEQQRIRALNMVAVLSEKLKLASGWRDDNFLMPSEELNEPDFTVALDSLTAYALAHQGELGAAKSVARAAEYGARAAWGEVVPRLNGFFQYERDGRSAFSNDGNNWMIGVALDWYPFDGFGSAGKIISKKAEREKAGYEAALAGHKVEVEVKESYLEAGASRKMIGVAREAERQAAESLRILENQYQAG</sequence>
<organism evidence="8 9">
    <name type="scientific">Candidatus Glassbacteria bacterium RIFCSPLOWO2_12_FULL_58_11</name>
    <dbReference type="NCBI Taxonomy" id="1817867"/>
    <lineage>
        <taxon>Bacteria</taxon>
        <taxon>Candidatus Glassiibacteriota</taxon>
    </lineage>
</organism>
<keyword evidence="7" id="KW-0998">Cell outer membrane</keyword>
<protein>
    <recommendedName>
        <fullName evidence="10">TolC family protein</fullName>
    </recommendedName>
</protein>
<evidence type="ECO:0000256" key="5">
    <source>
        <dbReference type="ARBA" id="ARBA00022692"/>
    </source>
</evidence>
<proteinExistence type="inferred from homology"/>
<dbReference type="InterPro" id="IPR051906">
    <property type="entry name" value="TolC-like"/>
</dbReference>
<evidence type="ECO:0000256" key="3">
    <source>
        <dbReference type="ARBA" id="ARBA00022448"/>
    </source>
</evidence>
<keyword evidence="6" id="KW-0472">Membrane</keyword>
<dbReference type="Proteomes" id="UP000179129">
    <property type="component" value="Unassembled WGS sequence"/>
</dbReference>
<dbReference type="STRING" id="1817867.A3F83_08155"/>
<feature type="non-terminal residue" evidence="8">
    <location>
        <position position="416"/>
    </location>
</feature>
<dbReference type="InterPro" id="IPR003423">
    <property type="entry name" value="OMP_efflux"/>
</dbReference>
<dbReference type="SUPFAM" id="SSF56954">
    <property type="entry name" value="Outer membrane efflux proteins (OEP)"/>
    <property type="match status" value="1"/>
</dbReference>
<gene>
    <name evidence="8" type="ORF">A3F83_08155</name>
</gene>
<dbReference type="Gene3D" id="1.20.1600.10">
    <property type="entry name" value="Outer membrane efflux proteins (OEP)"/>
    <property type="match status" value="1"/>
</dbReference>
<dbReference type="PANTHER" id="PTHR30026:SF21">
    <property type="entry name" value="SLR1270 PROTEIN"/>
    <property type="match status" value="1"/>
</dbReference>
<evidence type="ECO:0000256" key="6">
    <source>
        <dbReference type="ARBA" id="ARBA00023136"/>
    </source>
</evidence>
<evidence type="ECO:0000256" key="7">
    <source>
        <dbReference type="ARBA" id="ARBA00023237"/>
    </source>
</evidence>
<evidence type="ECO:0000313" key="9">
    <source>
        <dbReference type="Proteomes" id="UP000179129"/>
    </source>
</evidence>
<dbReference type="GO" id="GO:0015562">
    <property type="term" value="F:efflux transmembrane transporter activity"/>
    <property type="evidence" value="ECO:0007669"/>
    <property type="project" value="InterPro"/>
</dbReference>
<comment type="subcellular location">
    <subcellularLocation>
        <location evidence="1">Cell outer membrane</location>
    </subcellularLocation>
</comment>
<evidence type="ECO:0008006" key="10">
    <source>
        <dbReference type="Google" id="ProtNLM"/>
    </source>
</evidence>
<comment type="similarity">
    <text evidence="2">Belongs to the outer membrane factor (OMF) (TC 1.B.17) family.</text>
</comment>
<dbReference type="AlphaFoldDB" id="A0A1F5YK39"/>
<dbReference type="GO" id="GO:0015288">
    <property type="term" value="F:porin activity"/>
    <property type="evidence" value="ECO:0007669"/>
    <property type="project" value="TreeGrafter"/>
</dbReference>
<dbReference type="Pfam" id="PF02321">
    <property type="entry name" value="OEP"/>
    <property type="match status" value="2"/>
</dbReference>